<evidence type="ECO:0000256" key="3">
    <source>
        <dbReference type="ARBA" id="ARBA00022741"/>
    </source>
</evidence>
<evidence type="ECO:0000256" key="5">
    <source>
        <dbReference type="ARBA" id="ARBA00022970"/>
    </source>
</evidence>
<reference evidence="9" key="1">
    <citation type="journal article" date="2019" name="Int. J. Syst. Evol. Microbiol.">
        <title>The Global Catalogue of Microorganisms (GCM) 10K type strain sequencing project: providing services to taxonomists for standard genome sequencing and annotation.</title>
        <authorList>
            <consortium name="The Broad Institute Genomics Platform"/>
            <consortium name="The Broad Institute Genome Sequencing Center for Infectious Disease"/>
            <person name="Wu L."/>
            <person name="Ma J."/>
        </authorList>
    </citation>
    <scope>NUCLEOTIDE SEQUENCE [LARGE SCALE GENOMIC DNA]</scope>
    <source>
        <strain evidence="9">IBRC 10765</strain>
    </source>
</reference>
<dbReference type="PANTHER" id="PTHR43820:SF4">
    <property type="entry name" value="HIGH-AFFINITY BRANCHED-CHAIN AMINO ACID TRANSPORT ATP-BINDING PROTEIN LIVF"/>
    <property type="match status" value="1"/>
</dbReference>
<dbReference type="PROSITE" id="PS00211">
    <property type="entry name" value="ABC_TRANSPORTER_1"/>
    <property type="match status" value="1"/>
</dbReference>
<feature type="compositionally biased region" description="Polar residues" evidence="6">
    <location>
        <begin position="345"/>
        <end position="356"/>
    </location>
</feature>
<protein>
    <submittedName>
        <fullName evidence="8">ATP-binding cassette domain-containing protein</fullName>
    </submittedName>
</protein>
<dbReference type="GO" id="GO:0005524">
    <property type="term" value="F:ATP binding"/>
    <property type="evidence" value="ECO:0007669"/>
    <property type="project" value="UniProtKB-KW"/>
</dbReference>
<dbReference type="SMART" id="SM00382">
    <property type="entry name" value="AAA"/>
    <property type="match status" value="1"/>
</dbReference>
<dbReference type="CDD" id="cd03224">
    <property type="entry name" value="ABC_TM1139_LivF_branched"/>
    <property type="match status" value="1"/>
</dbReference>
<gene>
    <name evidence="8" type="ORF">ACFOOG_03970</name>
</gene>
<dbReference type="InterPro" id="IPR017871">
    <property type="entry name" value="ABC_transporter-like_CS"/>
</dbReference>
<dbReference type="InterPro" id="IPR003439">
    <property type="entry name" value="ABC_transporter-like_ATP-bd"/>
</dbReference>
<dbReference type="EMBL" id="JBHRYR010000002">
    <property type="protein sequence ID" value="MFC3851984.1"/>
    <property type="molecule type" value="Genomic_DNA"/>
</dbReference>
<dbReference type="Gene3D" id="3.40.50.300">
    <property type="entry name" value="P-loop containing nucleotide triphosphate hydrolases"/>
    <property type="match status" value="1"/>
</dbReference>
<sequence>MSEHSGLIVNGLSVHYGQHQALNQVSLNIKPGEIVVILGANGAGKSTLLRSIGGLTPRTGGSLQMNGHPLATLKAHQIVETGLALVPEGRGIFGDLTVEENLLLGAYAKRARADQQQNLERIYSLFPRLVERRRQIARTMSGGEQQMVAIGRAMMSSPSILMLDEPSLGLSPLLSSDVFKTCKAVRETGLGILLVEQNAKQSLSIADRGYLLENGQIVAENSARNLLNDPAVQKAYLGGSGASSGAASASSAKAATKPSKATAAAEKPATVREALAAERTIPDRYEMPRVNVTQVLGMSVNDAIRSAEARQRAAWAQGVTPSNSSASPTSGTGALADMLRRMEQSAAQAQRPSTPRTASTAAHKPAATPPKEAEVKQAATEISSTPVLEVYRRVVDDHGRSELALVDKRKV</sequence>
<dbReference type="SUPFAM" id="SSF52540">
    <property type="entry name" value="P-loop containing nucleoside triphosphate hydrolases"/>
    <property type="match status" value="1"/>
</dbReference>
<proteinExistence type="inferred from homology"/>
<comment type="similarity">
    <text evidence="1">Belongs to the ABC transporter superfamily.</text>
</comment>
<dbReference type="InterPro" id="IPR003593">
    <property type="entry name" value="AAA+_ATPase"/>
</dbReference>
<dbReference type="InterPro" id="IPR052156">
    <property type="entry name" value="BCAA_Transport_ATP-bd_LivF"/>
</dbReference>
<feature type="region of interest" description="Disordered" evidence="6">
    <location>
        <begin position="343"/>
        <end position="382"/>
    </location>
</feature>
<dbReference type="InterPro" id="IPR027417">
    <property type="entry name" value="P-loop_NTPase"/>
</dbReference>
<organism evidence="8 9">
    <name type="scientific">Saccharospirillum mangrovi</name>
    <dbReference type="NCBI Taxonomy" id="2161747"/>
    <lineage>
        <taxon>Bacteria</taxon>
        <taxon>Pseudomonadati</taxon>
        <taxon>Pseudomonadota</taxon>
        <taxon>Gammaproteobacteria</taxon>
        <taxon>Oceanospirillales</taxon>
        <taxon>Saccharospirillaceae</taxon>
        <taxon>Saccharospirillum</taxon>
    </lineage>
</organism>
<feature type="compositionally biased region" description="Low complexity" evidence="6">
    <location>
        <begin position="357"/>
        <end position="370"/>
    </location>
</feature>
<keyword evidence="3" id="KW-0547">Nucleotide-binding</keyword>
<dbReference type="RefSeq" id="WP_380693599.1">
    <property type="nucleotide sequence ID" value="NZ_JBHRYR010000002.1"/>
</dbReference>
<keyword evidence="5" id="KW-0029">Amino-acid transport</keyword>
<evidence type="ECO:0000313" key="9">
    <source>
        <dbReference type="Proteomes" id="UP001595617"/>
    </source>
</evidence>
<dbReference type="PROSITE" id="PS50893">
    <property type="entry name" value="ABC_TRANSPORTER_2"/>
    <property type="match status" value="1"/>
</dbReference>
<comment type="caution">
    <text evidence="8">The sequence shown here is derived from an EMBL/GenBank/DDBJ whole genome shotgun (WGS) entry which is preliminary data.</text>
</comment>
<evidence type="ECO:0000256" key="6">
    <source>
        <dbReference type="SAM" id="MobiDB-lite"/>
    </source>
</evidence>
<keyword evidence="9" id="KW-1185">Reference proteome</keyword>
<keyword evidence="4 8" id="KW-0067">ATP-binding</keyword>
<evidence type="ECO:0000256" key="4">
    <source>
        <dbReference type="ARBA" id="ARBA00022840"/>
    </source>
</evidence>
<evidence type="ECO:0000259" key="7">
    <source>
        <dbReference type="PROSITE" id="PS50893"/>
    </source>
</evidence>
<dbReference type="PANTHER" id="PTHR43820">
    <property type="entry name" value="HIGH-AFFINITY BRANCHED-CHAIN AMINO ACID TRANSPORT ATP-BINDING PROTEIN LIVF"/>
    <property type="match status" value="1"/>
</dbReference>
<name>A0ABV7ZTU3_9GAMM</name>
<feature type="domain" description="ABC transporter" evidence="7">
    <location>
        <begin position="7"/>
        <end position="239"/>
    </location>
</feature>
<evidence type="ECO:0000313" key="8">
    <source>
        <dbReference type="EMBL" id="MFC3851984.1"/>
    </source>
</evidence>
<dbReference type="Pfam" id="PF00005">
    <property type="entry name" value="ABC_tran"/>
    <property type="match status" value="1"/>
</dbReference>
<dbReference type="Proteomes" id="UP001595617">
    <property type="component" value="Unassembled WGS sequence"/>
</dbReference>
<evidence type="ECO:0000256" key="1">
    <source>
        <dbReference type="ARBA" id="ARBA00005417"/>
    </source>
</evidence>
<keyword evidence="2" id="KW-0813">Transport</keyword>
<accession>A0ABV7ZTU3</accession>
<evidence type="ECO:0000256" key="2">
    <source>
        <dbReference type="ARBA" id="ARBA00022448"/>
    </source>
</evidence>